<gene>
    <name evidence="1" type="ORF">SAMN05192539_103675</name>
</gene>
<proteinExistence type="predicted"/>
<dbReference type="EMBL" id="FNYE01000036">
    <property type="protein sequence ID" value="SEK06363.1"/>
    <property type="molecule type" value="Genomic_DNA"/>
</dbReference>
<sequence>MEAVAEGRGPLASGESMLCDSSDMVSVLDSASTRPSGNATLITDASAPFYRQILLEEMTSLDYAKRPSWRRSPFCSETVGLSTKAGSYACVSIWKKAPTPAFCAVRSQSGMSPRPFHSLSRASGYSGGWSLSCWVDSASASGVMPNFFHPAADPDDQSVAGFTISDSSLHEQAFLVGVEPCSIPAARKQKTATG</sequence>
<dbReference type="Proteomes" id="UP000198866">
    <property type="component" value="Unassembled WGS sequence"/>
</dbReference>
<organism evidence="1 2">
    <name type="scientific">Paraburkholderia diazotrophica</name>
    <dbReference type="NCBI Taxonomy" id="667676"/>
    <lineage>
        <taxon>Bacteria</taxon>
        <taxon>Pseudomonadati</taxon>
        <taxon>Pseudomonadota</taxon>
        <taxon>Betaproteobacteria</taxon>
        <taxon>Burkholderiales</taxon>
        <taxon>Burkholderiaceae</taxon>
        <taxon>Paraburkholderia</taxon>
    </lineage>
</organism>
<name>A0A1H7DX85_9BURK</name>
<evidence type="ECO:0000313" key="1">
    <source>
        <dbReference type="EMBL" id="SEK06363.1"/>
    </source>
</evidence>
<accession>A0A1H7DX85</accession>
<dbReference type="AlphaFoldDB" id="A0A1H7DX85"/>
<evidence type="ECO:0000313" key="2">
    <source>
        <dbReference type="Proteomes" id="UP000198866"/>
    </source>
</evidence>
<keyword evidence="2" id="KW-1185">Reference proteome</keyword>
<protein>
    <submittedName>
        <fullName evidence="1">Uncharacterized protein</fullName>
    </submittedName>
</protein>
<reference evidence="2" key="1">
    <citation type="submission" date="2016-10" db="EMBL/GenBank/DDBJ databases">
        <authorList>
            <person name="Varghese N."/>
            <person name="Submissions S."/>
        </authorList>
    </citation>
    <scope>NUCLEOTIDE SEQUENCE [LARGE SCALE GENOMIC DNA]</scope>
    <source>
        <strain evidence="2">LMG 26031</strain>
    </source>
</reference>
<dbReference type="RefSeq" id="WP_015004432.1">
    <property type="nucleotide sequence ID" value="NZ_FNYE01000036.1"/>
</dbReference>
<dbReference type="GeneID" id="84319959"/>